<organism evidence="3 4">
    <name type="scientific">Anaerococcus hydrogenalis DSM 7454</name>
    <dbReference type="NCBI Taxonomy" id="561177"/>
    <lineage>
        <taxon>Bacteria</taxon>
        <taxon>Bacillati</taxon>
        <taxon>Bacillota</taxon>
        <taxon>Tissierellia</taxon>
        <taxon>Tissierellales</taxon>
        <taxon>Peptoniphilaceae</taxon>
        <taxon>Anaerococcus</taxon>
    </lineage>
</organism>
<dbReference type="Gene3D" id="3.30.830.10">
    <property type="entry name" value="Metalloenzyme, LuxS/M16 peptidase-like"/>
    <property type="match status" value="3"/>
</dbReference>
<dbReference type="PANTHER" id="PTHR43016:SF13">
    <property type="entry name" value="PRESEQUENCE PROTEASE, MITOCHONDRIAL"/>
    <property type="match status" value="1"/>
</dbReference>
<dbReference type="SUPFAM" id="SSF63411">
    <property type="entry name" value="LuxS/MPP-like metallohydrolase"/>
    <property type="match status" value="2"/>
</dbReference>
<keyword evidence="1" id="KW-0175">Coiled coil</keyword>
<name>B6W6T2_9FIRM</name>
<dbReference type="PANTHER" id="PTHR43016">
    <property type="entry name" value="PRESEQUENCE PROTEASE"/>
    <property type="match status" value="1"/>
</dbReference>
<gene>
    <name evidence="3" type="ORF">ANHYDRO_00266</name>
</gene>
<dbReference type="Pfam" id="PF08367">
    <property type="entry name" value="M16C_assoc"/>
    <property type="match status" value="1"/>
</dbReference>
<dbReference type="Proteomes" id="UP000005451">
    <property type="component" value="Unassembled WGS sequence"/>
</dbReference>
<evidence type="ECO:0000259" key="2">
    <source>
        <dbReference type="SMART" id="SM01264"/>
    </source>
</evidence>
<dbReference type="STRING" id="561177.ANHYDRO_00266"/>
<dbReference type="InterPro" id="IPR013578">
    <property type="entry name" value="Peptidase_M16C_assoc"/>
</dbReference>
<dbReference type="eggNOG" id="COG1026">
    <property type="taxonomic scope" value="Bacteria"/>
</dbReference>
<proteinExistence type="predicted"/>
<dbReference type="GO" id="GO:0004222">
    <property type="term" value="F:metalloendopeptidase activity"/>
    <property type="evidence" value="ECO:0007669"/>
    <property type="project" value="TreeGrafter"/>
</dbReference>
<dbReference type="AlphaFoldDB" id="B6W6T2"/>
<reference evidence="3 4" key="2">
    <citation type="submission" date="2008-10" db="EMBL/GenBank/DDBJ databases">
        <title>Draft genome sequence of Anaerococcus hydrogenalis (DSM 7454).</title>
        <authorList>
            <person name="Sudarsanam P."/>
            <person name="Ley R."/>
            <person name="Guruge J."/>
            <person name="Turnbaugh P.J."/>
            <person name="Mahowald M."/>
            <person name="Liep D."/>
            <person name="Gordon J."/>
        </authorList>
    </citation>
    <scope>NUCLEOTIDE SEQUENCE [LARGE SCALE GENOMIC DNA]</scope>
    <source>
        <strain evidence="3 4">DSM 7454</strain>
    </source>
</reference>
<comment type="caution">
    <text evidence="3">The sequence shown here is derived from an EMBL/GenBank/DDBJ whole genome shotgun (WGS) entry which is preliminary data.</text>
</comment>
<protein>
    <submittedName>
        <fullName evidence="3">Peptidase M16C associated</fullName>
    </submittedName>
</protein>
<evidence type="ECO:0000313" key="3">
    <source>
        <dbReference type="EMBL" id="EEB36872.1"/>
    </source>
</evidence>
<dbReference type="SMART" id="SM01264">
    <property type="entry name" value="M16C_associated"/>
    <property type="match status" value="1"/>
</dbReference>
<sequence>MDKFVEIIEEELEKYANHIPKDSLKAAHALFDFSQRDQINSASKGIEYILMHNLDNEIFESLNLIDYINELGDLIETDYFEKQVRKYFLNNKTKLVLVAKPDKDYFKNIEEKIDQDLEDYKNSLSKDQIDDLKKKEERLKTFQERQDSKEDKATIPTLEISDLDLEVEKVPRQVEDDDFKFIYHDLDSAGMIYSELFFDVNHMDLENLKYLCLISDFLGSIDTKKYSYQKLDDLIPINMAGLNFSVQNIKNKEGQINNFIKISFKTTLDRYENSLGIIKEVMKNTDFSDEKRIKDILKQIKAMFEMNMYDSGHSLALTRSFSHFDKLSYIKDQLNGFGYYEFIKKISKDVEDNFSSFKEKLENLYKEIFSKKPSN</sequence>
<dbReference type="GO" id="GO:0016485">
    <property type="term" value="P:protein processing"/>
    <property type="evidence" value="ECO:0007669"/>
    <property type="project" value="TreeGrafter"/>
</dbReference>
<evidence type="ECO:0000256" key="1">
    <source>
        <dbReference type="SAM" id="Coils"/>
    </source>
</evidence>
<dbReference type="InterPro" id="IPR011249">
    <property type="entry name" value="Metalloenz_LuxS/M16"/>
</dbReference>
<reference evidence="3 4" key="1">
    <citation type="submission" date="2008-09" db="EMBL/GenBank/DDBJ databases">
        <authorList>
            <person name="Fulton L."/>
            <person name="Clifton S."/>
            <person name="Fulton B."/>
            <person name="Xu J."/>
            <person name="Minx P."/>
            <person name="Pepin K.H."/>
            <person name="Johnson M."/>
            <person name="Thiruvilangam P."/>
            <person name="Bhonagiri V."/>
            <person name="Nash W.E."/>
            <person name="Mardis E.R."/>
            <person name="Wilson R.K."/>
        </authorList>
    </citation>
    <scope>NUCLEOTIDE SEQUENCE [LARGE SCALE GENOMIC DNA]</scope>
    <source>
        <strain evidence="3 4">DSM 7454</strain>
    </source>
</reference>
<dbReference type="GO" id="GO:0046872">
    <property type="term" value="F:metal ion binding"/>
    <property type="evidence" value="ECO:0007669"/>
    <property type="project" value="InterPro"/>
</dbReference>
<feature type="domain" description="Peptidase M16C associated" evidence="2">
    <location>
        <begin position="99"/>
        <end position="346"/>
    </location>
</feature>
<feature type="coiled-coil region" evidence="1">
    <location>
        <begin position="125"/>
        <end position="152"/>
    </location>
</feature>
<evidence type="ECO:0000313" key="4">
    <source>
        <dbReference type="Proteomes" id="UP000005451"/>
    </source>
</evidence>
<dbReference type="EMBL" id="ABXA01000004">
    <property type="protein sequence ID" value="EEB36872.1"/>
    <property type="molecule type" value="Genomic_DNA"/>
</dbReference>
<accession>B6W6T2</accession>